<evidence type="ECO:0000313" key="6">
    <source>
        <dbReference type="EnsemblMetazoa" id="XP_038059265.1"/>
    </source>
</evidence>
<dbReference type="GO" id="GO:0003677">
    <property type="term" value="F:DNA binding"/>
    <property type="evidence" value="ECO:0007669"/>
    <property type="project" value="InterPro"/>
</dbReference>
<dbReference type="EnsemblMetazoa" id="XM_038203337.1">
    <property type="protein sequence ID" value="XP_038059265.1"/>
    <property type="gene ID" value="LOC119730445"/>
</dbReference>
<evidence type="ECO:0000259" key="4">
    <source>
        <dbReference type="PROSITE" id="PS51036"/>
    </source>
</evidence>
<dbReference type="GeneID" id="119730445"/>
<organism evidence="6 7">
    <name type="scientific">Patiria miniata</name>
    <name type="common">Bat star</name>
    <name type="synonym">Asterina miniata</name>
    <dbReference type="NCBI Taxonomy" id="46514"/>
    <lineage>
        <taxon>Eukaryota</taxon>
        <taxon>Metazoa</taxon>
        <taxon>Echinodermata</taxon>
        <taxon>Eleutherozoa</taxon>
        <taxon>Asterozoa</taxon>
        <taxon>Asteroidea</taxon>
        <taxon>Valvatacea</taxon>
        <taxon>Valvatida</taxon>
        <taxon>Asterinidae</taxon>
        <taxon>Patiria</taxon>
    </lineage>
</organism>
<dbReference type="Pfam" id="PF01754">
    <property type="entry name" value="zf-A20"/>
    <property type="match status" value="1"/>
</dbReference>
<dbReference type="SUPFAM" id="SSF109993">
    <property type="entry name" value="VPS9 domain"/>
    <property type="match status" value="1"/>
</dbReference>
<evidence type="ECO:0000259" key="5">
    <source>
        <dbReference type="PROSITE" id="PS51205"/>
    </source>
</evidence>
<protein>
    <recommendedName>
        <fullName evidence="8">Rab5 GDP/GTP exchange factor</fullName>
    </recommendedName>
</protein>
<keyword evidence="7" id="KW-1185">Reference proteome</keyword>
<dbReference type="InterPro" id="IPR041545">
    <property type="entry name" value="DUF5601"/>
</dbReference>
<dbReference type="AlphaFoldDB" id="A0A914A691"/>
<dbReference type="Pfam" id="PF18151">
    <property type="entry name" value="DUF5601"/>
    <property type="match status" value="1"/>
</dbReference>
<keyword evidence="3" id="KW-0862">Zinc</keyword>
<dbReference type="GO" id="GO:0016192">
    <property type="term" value="P:vesicle-mediated transport"/>
    <property type="evidence" value="ECO:0007669"/>
    <property type="project" value="InterPro"/>
</dbReference>
<feature type="domain" description="A20-type" evidence="4">
    <location>
        <begin position="16"/>
        <end position="50"/>
    </location>
</feature>
<dbReference type="GO" id="GO:0005085">
    <property type="term" value="F:guanyl-nucleotide exchange factor activity"/>
    <property type="evidence" value="ECO:0007669"/>
    <property type="project" value="InterPro"/>
</dbReference>
<dbReference type="PANTHER" id="PTHR23101:SF122">
    <property type="entry name" value="RABAPTIN-5-ASSOCIATED EXCHANGE FACTOR FOR RAB5"/>
    <property type="match status" value="1"/>
</dbReference>
<dbReference type="GO" id="GO:0031267">
    <property type="term" value="F:small GTPase binding"/>
    <property type="evidence" value="ECO:0007669"/>
    <property type="project" value="TreeGrafter"/>
</dbReference>
<evidence type="ECO:0000313" key="7">
    <source>
        <dbReference type="Proteomes" id="UP000887568"/>
    </source>
</evidence>
<proteinExistence type="predicted"/>
<dbReference type="PROSITE" id="PS51205">
    <property type="entry name" value="VPS9"/>
    <property type="match status" value="1"/>
</dbReference>
<dbReference type="PROSITE" id="PS51036">
    <property type="entry name" value="ZF_A20"/>
    <property type="match status" value="1"/>
</dbReference>
<dbReference type="PANTHER" id="PTHR23101">
    <property type="entry name" value="RAB GDP/GTP EXCHANGE FACTOR"/>
    <property type="match status" value="1"/>
</dbReference>
<keyword evidence="1" id="KW-0479">Metal-binding</keyword>
<dbReference type="SUPFAM" id="SSF57716">
    <property type="entry name" value="Glucocorticoid receptor-like (DNA-binding domain)"/>
    <property type="match status" value="1"/>
</dbReference>
<dbReference type="RefSeq" id="XP_038059265.1">
    <property type="nucleotide sequence ID" value="XM_038203337.1"/>
</dbReference>
<dbReference type="InterPro" id="IPR003123">
    <property type="entry name" value="VPS9"/>
</dbReference>
<dbReference type="Gene3D" id="1.20.5.4770">
    <property type="match status" value="1"/>
</dbReference>
<evidence type="ECO:0000256" key="3">
    <source>
        <dbReference type="ARBA" id="ARBA00022833"/>
    </source>
</evidence>
<dbReference type="GO" id="GO:0008270">
    <property type="term" value="F:zinc ion binding"/>
    <property type="evidence" value="ECO:0007669"/>
    <property type="project" value="UniProtKB-KW"/>
</dbReference>
<feature type="domain" description="VPS9" evidence="5">
    <location>
        <begin position="240"/>
        <end position="383"/>
    </location>
</feature>
<dbReference type="Gene3D" id="1.20.1050.80">
    <property type="entry name" value="VPS9 domain"/>
    <property type="match status" value="1"/>
</dbReference>
<dbReference type="Pfam" id="PF02204">
    <property type="entry name" value="VPS9"/>
    <property type="match status" value="1"/>
</dbReference>
<evidence type="ECO:0000256" key="1">
    <source>
        <dbReference type="ARBA" id="ARBA00022723"/>
    </source>
</evidence>
<dbReference type="InterPro" id="IPR037191">
    <property type="entry name" value="VPS9_dom_sf"/>
</dbReference>
<dbReference type="InterPro" id="IPR045046">
    <property type="entry name" value="Vps9-like"/>
</dbReference>
<dbReference type="Proteomes" id="UP000887568">
    <property type="component" value="Unplaced"/>
</dbReference>
<dbReference type="InterPro" id="IPR002653">
    <property type="entry name" value="Znf_A20"/>
</dbReference>
<dbReference type="GO" id="GO:0030139">
    <property type="term" value="C:endocytic vesicle"/>
    <property type="evidence" value="ECO:0007669"/>
    <property type="project" value="TreeGrafter"/>
</dbReference>
<name>A0A914A691_PATMI</name>
<reference evidence="6" key="1">
    <citation type="submission" date="2022-11" db="UniProtKB">
        <authorList>
            <consortium name="EnsemblMetazoa"/>
        </authorList>
    </citation>
    <scope>IDENTIFICATION</scope>
</reference>
<dbReference type="SMART" id="SM00259">
    <property type="entry name" value="ZnF_A20"/>
    <property type="match status" value="1"/>
</dbReference>
<dbReference type="GO" id="GO:0005829">
    <property type="term" value="C:cytosol"/>
    <property type="evidence" value="ECO:0007669"/>
    <property type="project" value="TreeGrafter"/>
</dbReference>
<dbReference type="Gene3D" id="1.10.246.120">
    <property type="match status" value="1"/>
</dbReference>
<evidence type="ECO:0008006" key="8">
    <source>
        <dbReference type="Google" id="ProtNLM"/>
    </source>
</evidence>
<keyword evidence="2" id="KW-0863">Zinc-finger</keyword>
<evidence type="ECO:0000256" key="2">
    <source>
        <dbReference type="ARBA" id="ARBA00022771"/>
    </source>
</evidence>
<sequence>MNLSSSSKKKRGFHMKESELMCKNGCGFYGNVAWQGYCSKCWREVCQKSRQAQIESDALLARKIADSERAHSLQPASGQSNEPLTFDKFEEKKKQQSSTRSKAVKTFFGKTAKSPNKEMVGQHPPMERKHSTESQKAMGDFMEFLKMLNRPAAQDLNKQCRLFVEKIQRATHLSVDEQSEMVQDFYAAMGERIKSHVAFKGKLAQGSSQDQLEGMLDNIEKVIMTRLYRTLFCPPYTDDEQKDLAVQNRIRRLRWILPAMLDAVIDESSPRVRELIERAQTDLIEVNSRRAPIDKLSCIVRCSKNIFKIISLSQDAPASADDYLPAIIYMVLKANPPQLHSNIQYITRFANPSRLMQGEAGYYFTNACCAISFIENLDAQSLSLTQEEYDSYMAGEAVPPGGLSQEPICDGLRLMYANLTSLEELRGRQDRLMKSAKELQAEMTAWKDSVIKQVDDVLREKPLIIRRAKVPAGLDTEISSTSQNLPAPLVPEVVNK</sequence>
<dbReference type="SMART" id="SM00167">
    <property type="entry name" value="VPS9"/>
    <property type="match status" value="1"/>
</dbReference>
<dbReference type="OMA" id="PTITCAT"/>
<dbReference type="OrthoDB" id="300289at2759"/>
<accession>A0A914A691</accession>